<evidence type="ECO:0000313" key="2">
    <source>
        <dbReference type="Proteomes" id="UP001558632"/>
    </source>
</evidence>
<protein>
    <submittedName>
        <fullName evidence="1">Aspartate/glutamate leucyltransferase</fullName>
    </submittedName>
</protein>
<sequence>MRYRRERRYCYYTKSNTFSALYWSFPPSSDKDDSITLFQGLSLRLPVARTEKELKHGFQVVSRRKAVYNETPVEFIPEEGKTRR</sequence>
<name>A0ABR3KIV9_TRISP</name>
<evidence type="ECO:0000313" key="1">
    <source>
        <dbReference type="EMBL" id="KAL1237387.1"/>
    </source>
</evidence>
<accession>A0ABR3KIV9</accession>
<keyword evidence="2" id="KW-1185">Reference proteome</keyword>
<proteinExistence type="predicted"/>
<reference evidence="1 2" key="1">
    <citation type="submission" date="2024-07" db="EMBL/GenBank/DDBJ databases">
        <title>Enhanced genomic and transcriptomic resources for Trichinella pseudospiralis and T. spiralis underpin the discovery of pronounced molecular differences between stages and species.</title>
        <authorList>
            <person name="Pasi K.K."/>
            <person name="La Rosa G."/>
            <person name="Gomez-Morales M.A."/>
            <person name="Tosini F."/>
            <person name="Sumanam S."/>
            <person name="Young N.D."/>
            <person name="Chang B.C."/>
            <person name="Robin G.B."/>
        </authorList>
    </citation>
    <scope>NUCLEOTIDE SEQUENCE [LARGE SCALE GENOMIC DNA]</scope>
    <source>
        <strain evidence="1">ISS534</strain>
    </source>
</reference>
<dbReference type="EMBL" id="JBEUSY010000348">
    <property type="protein sequence ID" value="KAL1237387.1"/>
    <property type="molecule type" value="Genomic_DNA"/>
</dbReference>
<gene>
    <name evidence="1" type="ORF">TSPI_01201</name>
</gene>
<organism evidence="1 2">
    <name type="scientific">Trichinella spiralis</name>
    <name type="common">Trichina worm</name>
    <dbReference type="NCBI Taxonomy" id="6334"/>
    <lineage>
        <taxon>Eukaryota</taxon>
        <taxon>Metazoa</taxon>
        <taxon>Ecdysozoa</taxon>
        <taxon>Nematoda</taxon>
        <taxon>Enoplea</taxon>
        <taxon>Dorylaimia</taxon>
        <taxon>Trichinellida</taxon>
        <taxon>Trichinellidae</taxon>
        <taxon>Trichinella</taxon>
    </lineage>
</organism>
<dbReference type="Proteomes" id="UP001558632">
    <property type="component" value="Unassembled WGS sequence"/>
</dbReference>
<comment type="caution">
    <text evidence="1">The sequence shown here is derived from an EMBL/GenBank/DDBJ whole genome shotgun (WGS) entry which is preliminary data.</text>
</comment>